<evidence type="ECO:0000256" key="3">
    <source>
        <dbReference type="ARBA" id="ARBA00023125"/>
    </source>
</evidence>
<dbReference type="SMART" id="SM00448">
    <property type="entry name" value="REC"/>
    <property type="match status" value="1"/>
</dbReference>
<dbReference type="InterPro" id="IPR000792">
    <property type="entry name" value="Tscrpt_reg_LuxR_C"/>
</dbReference>
<dbReference type="InterPro" id="IPR058245">
    <property type="entry name" value="NreC/VraR/RcsB-like_REC"/>
</dbReference>
<keyword evidence="9" id="KW-1185">Reference proteome</keyword>
<feature type="domain" description="Response regulatory" evidence="7">
    <location>
        <begin position="9"/>
        <end position="125"/>
    </location>
</feature>
<dbReference type="Proteomes" id="UP001074726">
    <property type="component" value="Unassembled WGS sequence"/>
</dbReference>
<dbReference type="Gene3D" id="3.40.50.2300">
    <property type="match status" value="1"/>
</dbReference>
<dbReference type="PROSITE" id="PS50110">
    <property type="entry name" value="RESPONSE_REGULATORY"/>
    <property type="match status" value="1"/>
</dbReference>
<dbReference type="InterPro" id="IPR001789">
    <property type="entry name" value="Sig_transdc_resp-reg_receiver"/>
</dbReference>
<dbReference type="PROSITE" id="PS00622">
    <property type="entry name" value="HTH_LUXR_1"/>
    <property type="match status" value="1"/>
</dbReference>
<dbReference type="EMBL" id="JAPPUX010000002">
    <property type="protein sequence ID" value="MCY4726441.1"/>
    <property type="molecule type" value="Genomic_DNA"/>
</dbReference>
<dbReference type="InterPro" id="IPR011006">
    <property type="entry name" value="CheY-like_superfamily"/>
</dbReference>
<feature type="domain" description="HTH luxR-type" evidence="6">
    <location>
        <begin position="153"/>
        <end position="218"/>
    </location>
</feature>
<proteinExistence type="predicted"/>
<evidence type="ECO:0000313" key="8">
    <source>
        <dbReference type="EMBL" id="MCY4726441.1"/>
    </source>
</evidence>
<dbReference type="SUPFAM" id="SSF52172">
    <property type="entry name" value="CheY-like"/>
    <property type="match status" value="1"/>
</dbReference>
<feature type="modified residue" description="4-aspartylphosphate" evidence="5">
    <location>
        <position position="60"/>
    </location>
</feature>
<accession>A0ABT4CBV6</accession>
<keyword evidence="1 5" id="KW-0597">Phosphoprotein</keyword>
<dbReference type="SUPFAM" id="SSF46894">
    <property type="entry name" value="C-terminal effector domain of the bipartite response regulators"/>
    <property type="match status" value="1"/>
</dbReference>
<keyword evidence="3" id="KW-0238">DNA-binding</keyword>
<evidence type="ECO:0000259" key="6">
    <source>
        <dbReference type="PROSITE" id="PS50043"/>
    </source>
</evidence>
<protein>
    <submittedName>
        <fullName evidence="8">Response regulator transcription factor</fullName>
    </submittedName>
</protein>
<dbReference type="PROSITE" id="PS50043">
    <property type="entry name" value="HTH_LUXR_2"/>
    <property type="match status" value="1"/>
</dbReference>
<dbReference type="PANTHER" id="PTHR43214:SF24">
    <property type="entry name" value="TRANSCRIPTIONAL REGULATORY PROTEIN NARL-RELATED"/>
    <property type="match status" value="1"/>
</dbReference>
<dbReference type="CDD" id="cd06170">
    <property type="entry name" value="LuxR_C_like"/>
    <property type="match status" value="1"/>
</dbReference>
<gene>
    <name evidence="8" type="ORF">NYO98_09135</name>
</gene>
<evidence type="ECO:0000256" key="4">
    <source>
        <dbReference type="ARBA" id="ARBA00023163"/>
    </source>
</evidence>
<sequence length="226" mass="23315">MSEQDRPLRVVVADDHPVYREGLAMVLGSLPGVDVVGEASDGIEAVRLAGLLSPDVVLMDLSMPGMGGVEATRAIAAEHPGVAVLVLSMHEGADSVVAALRAGARGYVVKGATKDEIARAMHEVASGGAVFGGPVAQQVLLRVQDSPRPARRGAEAFPDLTDRELEVLDLVAGGLSNAAIGSRLHLSDKTVRNVVSNAVAKIGASDRTDAILLARRAGLGEPVSRP</sequence>
<keyword evidence="2" id="KW-0805">Transcription regulation</keyword>
<keyword evidence="4" id="KW-0804">Transcription</keyword>
<evidence type="ECO:0000256" key="1">
    <source>
        <dbReference type="ARBA" id="ARBA00022553"/>
    </source>
</evidence>
<dbReference type="Pfam" id="PF00196">
    <property type="entry name" value="GerE"/>
    <property type="match status" value="1"/>
</dbReference>
<name>A0ABT4CBV6_9ACTN</name>
<dbReference type="SMART" id="SM00421">
    <property type="entry name" value="HTH_LUXR"/>
    <property type="match status" value="1"/>
</dbReference>
<evidence type="ECO:0000313" key="9">
    <source>
        <dbReference type="Proteomes" id="UP001074726"/>
    </source>
</evidence>
<dbReference type="PRINTS" id="PR00038">
    <property type="entry name" value="HTHLUXR"/>
</dbReference>
<evidence type="ECO:0000256" key="2">
    <source>
        <dbReference type="ARBA" id="ARBA00023015"/>
    </source>
</evidence>
<dbReference type="PANTHER" id="PTHR43214">
    <property type="entry name" value="TWO-COMPONENT RESPONSE REGULATOR"/>
    <property type="match status" value="1"/>
</dbReference>
<reference evidence="8" key="1">
    <citation type="submission" date="2022-08" db="EMBL/GenBank/DDBJ databases">
        <title>Genome sequencing of Nocardioides sp. STR2.</title>
        <authorList>
            <person name="So Y."/>
        </authorList>
    </citation>
    <scope>NUCLEOTIDE SEQUENCE</scope>
    <source>
        <strain evidence="8">STR2</strain>
    </source>
</reference>
<dbReference type="RefSeq" id="WP_268111309.1">
    <property type="nucleotide sequence ID" value="NZ_JAPPUX010000002.1"/>
</dbReference>
<organism evidence="8 9">
    <name type="scientific">Nocardioides pini</name>
    <dbReference type="NCBI Taxonomy" id="2975053"/>
    <lineage>
        <taxon>Bacteria</taxon>
        <taxon>Bacillati</taxon>
        <taxon>Actinomycetota</taxon>
        <taxon>Actinomycetes</taxon>
        <taxon>Propionibacteriales</taxon>
        <taxon>Nocardioidaceae</taxon>
        <taxon>Nocardioides</taxon>
    </lineage>
</organism>
<dbReference type="CDD" id="cd17535">
    <property type="entry name" value="REC_NarL-like"/>
    <property type="match status" value="1"/>
</dbReference>
<dbReference type="Pfam" id="PF00072">
    <property type="entry name" value="Response_reg"/>
    <property type="match status" value="1"/>
</dbReference>
<evidence type="ECO:0000256" key="5">
    <source>
        <dbReference type="PROSITE-ProRule" id="PRU00169"/>
    </source>
</evidence>
<evidence type="ECO:0000259" key="7">
    <source>
        <dbReference type="PROSITE" id="PS50110"/>
    </source>
</evidence>
<comment type="caution">
    <text evidence="8">The sequence shown here is derived from an EMBL/GenBank/DDBJ whole genome shotgun (WGS) entry which is preliminary data.</text>
</comment>
<dbReference type="InterPro" id="IPR039420">
    <property type="entry name" value="WalR-like"/>
</dbReference>
<dbReference type="InterPro" id="IPR016032">
    <property type="entry name" value="Sig_transdc_resp-reg_C-effctor"/>
</dbReference>